<gene>
    <name evidence="2" type="ORF">MOZ60_01060</name>
</gene>
<protein>
    <submittedName>
        <fullName evidence="2">Uncharacterized protein</fullName>
    </submittedName>
</protein>
<dbReference type="RefSeq" id="WP_108773882.1">
    <property type="nucleotide sequence ID" value="NZ_JALBUR010000001.1"/>
</dbReference>
<dbReference type="AlphaFoldDB" id="A0AB35U017"/>
<evidence type="ECO:0000313" key="3">
    <source>
        <dbReference type="Proteomes" id="UP001286174"/>
    </source>
</evidence>
<dbReference type="EMBL" id="JALBUR010000001">
    <property type="protein sequence ID" value="MDX8418678.1"/>
    <property type="molecule type" value="Genomic_DNA"/>
</dbReference>
<keyword evidence="3" id="KW-1185">Reference proteome</keyword>
<accession>A0AB35U017</accession>
<evidence type="ECO:0000256" key="1">
    <source>
        <dbReference type="SAM" id="SignalP"/>
    </source>
</evidence>
<feature type="signal peptide" evidence="1">
    <location>
        <begin position="1"/>
        <end position="28"/>
    </location>
</feature>
<keyword evidence="1" id="KW-0732">Signal</keyword>
<reference evidence="2 3" key="1">
    <citation type="submission" date="2022-03" db="EMBL/GenBank/DDBJ databases">
        <title>Novel taxa within the pig intestine.</title>
        <authorList>
            <person name="Wylensek D."/>
            <person name="Bishof K."/>
            <person name="Afrizal A."/>
            <person name="Clavel T."/>
        </authorList>
    </citation>
    <scope>NUCLEOTIDE SEQUENCE [LARGE SCALE GENOMIC DNA]</scope>
    <source>
        <strain evidence="2 3">CLA-KB-P133</strain>
    </source>
</reference>
<dbReference type="Proteomes" id="UP001286174">
    <property type="component" value="Unassembled WGS sequence"/>
</dbReference>
<name>A0AB35U017_9FIRM</name>
<sequence>MKKVVQIAVSITMSLFLVFAITPSSVSAQSGEGVDGCNYYWNYGFSNAKSCRAWLDYKEHSSRPDWSNKLAGCIVYTAGFTAAQAKVMLITDIKQAIVVLGGTFIGCMF</sequence>
<comment type="caution">
    <text evidence="2">The sequence shown here is derived from an EMBL/GenBank/DDBJ whole genome shotgun (WGS) entry which is preliminary data.</text>
</comment>
<organism evidence="2 3">
    <name type="scientific">Grylomicrobium aquisgranensis</name>
    <dbReference type="NCBI Taxonomy" id="2926318"/>
    <lineage>
        <taxon>Bacteria</taxon>
        <taxon>Bacillati</taxon>
        <taxon>Bacillota</taxon>
        <taxon>Erysipelotrichia</taxon>
        <taxon>Erysipelotrichales</taxon>
        <taxon>Erysipelotrichaceae</taxon>
        <taxon>Grylomicrobium</taxon>
    </lineage>
</organism>
<feature type="chain" id="PRO_5044233173" evidence="1">
    <location>
        <begin position="29"/>
        <end position="109"/>
    </location>
</feature>
<proteinExistence type="predicted"/>
<evidence type="ECO:0000313" key="2">
    <source>
        <dbReference type="EMBL" id="MDX8418678.1"/>
    </source>
</evidence>